<name>A0ABN6Z8D9_9BACE</name>
<feature type="signal peptide" evidence="2">
    <location>
        <begin position="1"/>
        <end position="22"/>
    </location>
</feature>
<gene>
    <name evidence="3" type="ORF">BSYN_11680</name>
</gene>
<protein>
    <recommendedName>
        <fullName evidence="5">Periplasmic heavy metal sensor</fullName>
    </recommendedName>
</protein>
<proteinExistence type="predicted"/>
<reference evidence="3 4" key="1">
    <citation type="submission" date="2023-04" db="EMBL/GenBank/DDBJ databases">
        <title>Draft genome sequence of acteroides sedimenti strain YN3PY1.</title>
        <authorList>
            <person name="Yoshida N."/>
        </authorList>
    </citation>
    <scope>NUCLEOTIDE SEQUENCE [LARGE SCALE GENOMIC DNA]</scope>
    <source>
        <strain evidence="3 4">YN3PY1</strain>
    </source>
</reference>
<accession>A0ABN6Z8D9</accession>
<sequence>MKTKFYLMLAFLLTSVCVSLHAQDQPRKAQVFPGEKMIKELKLTDQQVADLKKGDADIRTQMQSLRDQNLPREERRAAMEKLRTSRDEMIKKILTAEQYKAYVEMRQKQENRRQMQGRPDGPRNDGGFGPGNGGGLRPDGE</sequence>
<keyword evidence="2" id="KW-0732">Signal</keyword>
<organism evidence="3 4">
    <name type="scientific">Bacteroides sedimenti</name>
    <dbReference type="NCBI Taxonomy" id="2136147"/>
    <lineage>
        <taxon>Bacteria</taxon>
        <taxon>Pseudomonadati</taxon>
        <taxon>Bacteroidota</taxon>
        <taxon>Bacteroidia</taxon>
        <taxon>Bacteroidales</taxon>
        <taxon>Bacteroidaceae</taxon>
        <taxon>Bacteroides</taxon>
    </lineage>
</organism>
<feature type="chain" id="PRO_5047199330" description="Periplasmic heavy metal sensor" evidence="2">
    <location>
        <begin position="23"/>
        <end position="141"/>
    </location>
</feature>
<dbReference type="Proteomes" id="UP001496674">
    <property type="component" value="Chromosome"/>
</dbReference>
<evidence type="ECO:0000256" key="2">
    <source>
        <dbReference type="SAM" id="SignalP"/>
    </source>
</evidence>
<dbReference type="RefSeq" id="WP_353334107.1">
    <property type="nucleotide sequence ID" value="NZ_AP028055.1"/>
</dbReference>
<feature type="compositionally biased region" description="Basic and acidic residues" evidence="1">
    <location>
        <begin position="104"/>
        <end position="113"/>
    </location>
</feature>
<dbReference type="EMBL" id="AP028055">
    <property type="protein sequence ID" value="BEG98903.1"/>
    <property type="molecule type" value="Genomic_DNA"/>
</dbReference>
<evidence type="ECO:0000313" key="4">
    <source>
        <dbReference type="Proteomes" id="UP001496674"/>
    </source>
</evidence>
<keyword evidence="4" id="KW-1185">Reference proteome</keyword>
<feature type="region of interest" description="Disordered" evidence="1">
    <location>
        <begin position="104"/>
        <end position="141"/>
    </location>
</feature>
<evidence type="ECO:0000313" key="3">
    <source>
        <dbReference type="EMBL" id="BEG98903.1"/>
    </source>
</evidence>
<evidence type="ECO:0008006" key="5">
    <source>
        <dbReference type="Google" id="ProtNLM"/>
    </source>
</evidence>
<feature type="compositionally biased region" description="Gly residues" evidence="1">
    <location>
        <begin position="124"/>
        <end position="141"/>
    </location>
</feature>
<evidence type="ECO:0000256" key="1">
    <source>
        <dbReference type="SAM" id="MobiDB-lite"/>
    </source>
</evidence>